<keyword evidence="2" id="KW-0472">Membrane</keyword>
<dbReference type="InterPro" id="IPR021100">
    <property type="entry name" value="N-glycosylation_EOS1"/>
</dbReference>
<feature type="transmembrane region" description="Helical" evidence="2">
    <location>
        <begin position="182"/>
        <end position="202"/>
    </location>
</feature>
<keyword evidence="4" id="KW-1185">Reference proteome</keyword>
<feature type="transmembrane region" description="Helical" evidence="2">
    <location>
        <begin position="248"/>
        <end position="270"/>
    </location>
</feature>
<evidence type="ECO:0000256" key="1">
    <source>
        <dbReference type="SAM" id="MobiDB-lite"/>
    </source>
</evidence>
<dbReference type="GO" id="GO:0005789">
    <property type="term" value="C:endoplasmic reticulum membrane"/>
    <property type="evidence" value="ECO:0007669"/>
    <property type="project" value="InterPro"/>
</dbReference>
<feature type="compositionally biased region" description="Polar residues" evidence="1">
    <location>
        <begin position="293"/>
        <end position="304"/>
    </location>
</feature>
<feature type="region of interest" description="Disordered" evidence="1">
    <location>
        <begin position="54"/>
        <end position="82"/>
    </location>
</feature>
<evidence type="ECO:0000313" key="3">
    <source>
        <dbReference type="EMBL" id="TID28714.1"/>
    </source>
</evidence>
<organism evidence="3 4">
    <name type="scientific">Pichia inconspicua</name>
    <dbReference type="NCBI Taxonomy" id="52247"/>
    <lineage>
        <taxon>Eukaryota</taxon>
        <taxon>Fungi</taxon>
        <taxon>Dikarya</taxon>
        <taxon>Ascomycota</taxon>
        <taxon>Saccharomycotina</taxon>
        <taxon>Pichiomycetes</taxon>
        <taxon>Pichiales</taxon>
        <taxon>Pichiaceae</taxon>
        <taxon>Pichia</taxon>
    </lineage>
</organism>
<comment type="caution">
    <text evidence="3">The sequence shown here is derived from an EMBL/GenBank/DDBJ whole genome shotgun (WGS) entry which is preliminary data.</text>
</comment>
<name>A0A4T0X331_9ASCO</name>
<dbReference type="OrthoDB" id="2139606at2759"/>
<feature type="compositionally biased region" description="Polar residues" evidence="1">
    <location>
        <begin position="1"/>
        <end position="17"/>
    </location>
</feature>
<feature type="region of interest" description="Disordered" evidence="1">
    <location>
        <begin position="1"/>
        <end position="32"/>
    </location>
</feature>
<evidence type="ECO:0000256" key="2">
    <source>
        <dbReference type="SAM" id="Phobius"/>
    </source>
</evidence>
<dbReference type="GO" id="GO:0006487">
    <property type="term" value="P:protein N-linked glycosylation"/>
    <property type="evidence" value="ECO:0007669"/>
    <property type="project" value="TreeGrafter"/>
</dbReference>
<dbReference type="Proteomes" id="UP000307173">
    <property type="component" value="Unassembled WGS sequence"/>
</dbReference>
<accession>A0A4T0X331</accession>
<dbReference type="PRINTS" id="PR02070">
    <property type="entry name" value="NGLYCOSEOS1"/>
</dbReference>
<dbReference type="PANTHER" id="PTHR28147">
    <property type="entry name" value="N-GLYCOSYLATION PROTEIN EOS1"/>
    <property type="match status" value="1"/>
</dbReference>
<dbReference type="PANTHER" id="PTHR28147:SF1">
    <property type="entry name" value="N-GLYCOSYLATION PROTEIN EOS1"/>
    <property type="match status" value="1"/>
</dbReference>
<proteinExistence type="predicted"/>
<keyword evidence="2" id="KW-1133">Transmembrane helix</keyword>
<feature type="transmembrane region" description="Helical" evidence="2">
    <location>
        <begin position="333"/>
        <end position="359"/>
    </location>
</feature>
<dbReference type="EMBL" id="SELW01000371">
    <property type="protein sequence ID" value="TID28714.1"/>
    <property type="molecule type" value="Genomic_DNA"/>
</dbReference>
<evidence type="ECO:0008006" key="5">
    <source>
        <dbReference type="Google" id="ProtNLM"/>
    </source>
</evidence>
<feature type="transmembrane region" description="Helical" evidence="2">
    <location>
        <begin position="145"/>
        <end position="162"/>
    </location>
</feature>
<evidence type="ECO:0000313" key="4">
    <source>
        <dbReference type="Proteomes" id="UP000307173"/>
    </source>
</evidence>
<reference evidence="3 4" key="1">
    <citation type="journal article" date="2019" name="Front. Genet.">
        <title>Whole-Genome Sequencing of the Opportunistic Yeast Pathogen Candida inconspicua Uncovers Its Hybrid Origin.</title>
        <authorList>
            <person name="Mixao V."/>
            <person name="Hansen A.P."/>
            <person name="Saus E."/>
            <person name="Boekhout T."/>
            <person name="Lass-Florl C."/>
            <person name="Gabaldon T."/>
        </authorList>
    </citation>
    <scope>NUCLEOTIDE SEQUENCE [LARGE SCALE GENOMIC DNA]</scope>
    <source>
        <strain evidence="3 4">CBS 180</strain>
    </source>
</reference>
<feature type="compositionally biased region" description="Low complexity" evidence="1">
    <location>
        <begin position="67"/>
        <end position="82"/>
    </location>
</feature>
<feature type="transmembrane region" description="Helical" evidence="2">
    <location>
        <begin position="214"/>
        <end position="236"/>
    </location>
</feature>
<protein>
    <recommendedName>
        <fullName evidence="5">N-glycosylation protein EOS1</fullName>
    </recommendedName>
</protein>
<dbReference type="GO" id="GO:0034599">
    <property type="term" value="P:cellular response to oxidative stress"/>
    <property type="evidence" value="ECO:0007669"/>
    <property type="project" value="InterPro"/>
</dbReference>
<dbReference type="Pfam" id="PF12326">
    <property type="entry name" value="EOS1"/>
    <property type="match status" value="1"/>
</dbReference>
<gene>
    <name evidence="3" type="ORF">CANINC_002341</name>
</gene>
<feature type="region of interest" description="Disordered" evidence="1">
    <location>
        <begin position="289"/>
        <end position="316"/>
    </location>
</feature>
<sequence>MPGLSSRYNLNGQTSFDSDSEYANHPPPTDSEIEIEIDPTFSFRNRNNNGYINESLPGYVTDDNRPNRTNNRFPNNHNFIPNVRSRNNSTTNNHLQPNQESRNILYGLESTAMEDLYKQRNRLKKYGLNRLNVRQHIIVTICRDVPIYSILKNLIVILIQWYKLMKNPYENVVSVRATEFFLAALWCLVSALLSYMILDGFMVRWMVIYAIQAVIIRILSMSLIIVMIIEIVHYTFNNNENSFCLTVWILISCILTIIFIVQCFMSNNLLMQEKMKKLETLSVEMSRSRAESQDQSTNSTNSREVSGGPSTSTSTSTNIANCGVARKIDYYNLVVFAVVPIGVASFISTVGLIRLLLILRLDVSMEFSHLQQELHRSSV</sequence>
<keyword evidence="2" id="KW-0812">Transmembrane</keyword>
<dbReference type="AlphaFoldDB" id="A0A4T0X331"/>